<dbReference type="GO" id="GO:0004379">
    <property type="term" value="F:glycylpeptide N-tetradecanoyltransferase activity"/>
    <property type="evidence" value="ECO:0007669"/>
    <property type="project" value="UniProtKB-EC"/>
</dbReference>
<accession>A0A7R8XFL0</accession>
<comment type="similarity">
    <text evidence="2">Belongs to the NMT family.</text>
</comment>
<feature type="region of interest" description="Disordered" evidence="3">
    <location>
        <begin position="1"/>
        <end position="37"/>
    </location>
</feature>
<dbReference type="GO" id="GO:0005737">
    <property type="term" value="C:cytoplasm"/>
    <property type="evidence" value="ECO:0007669"/>
    <property type="project" value="TreeGrafter"/>
</dbReference>
<evidence type="ECO:0000313" key="5">
    <source>
        <dbReference type="EMBL" id="CAD7246295.1"/>
    </source>
</evidence>
<evidence type="ECO:0000259" key="4">
    <source>
        <dbReference type="Pfam" id="PF02799"/>
    </source>
</evidence>
<comment type="function">
    <text evidence="1">Adds a myristoyl group to the N-terminal glycine residue of certain cellular proteins.</text>
</comment>
<dbReference type="Proteomes" id="UP000677054">
    <property type="component" value="Unassembled WGS sequence"/>
</dbReference>
<dbReference type="Pfam" id="PF02799">
    <property type="entry name" value="NMT_C"/>
    <property type="match status" value="1"/>
</dbReference>
<dbReference type="PANTHER" id="PTHR11377">
    <property type="entry name" value="N-MYRISTOYL TRANSFERASE"/>
    <property type="match status" value="1"/>
</dbReference>
<dbReference type="InterPro" id="IPR000903">
    <property type="entry name" value="NMT"/>
</dbReference>
<proteinExistence type="inferred from homology"/>
<sequence length="266" mass="30441">MADPVATMNGQEGDEEVSLPLQDGTGDESGDQDKLDMETKDDMQRAMEMIGMHQGPAKSLEEAGKKHYQFWETQPVPQFSEKAPDIDNGPIVKERPAKHELRQEPYSLPQGFQWDTLDINSPDIALRKYSLAPVITKEDCEHWFLPRQDIVNSYVVETQGKITDFASFYTLPSTVMHHPTHKQLKAAYSFYNASTKTPWVDLIQDALITAKNLSYDVFNALDLMENTQFLEELKFGVGDGNLHYYLYNWRCQPMTAEQVPLQIYQI</sequence>
<dbReference type="OrthoDB" id="60315at2759"/>
<dbReference type="InterPro" id="IPR022677">
    <property type="entry name" value="NMT_C"/>
</dbReference>
<organism evidence="5">
    <name type="scientific">Darwinula stevensoni</name>
    <dbReference type="NCBI Taxonomy" id="69355"/>
    <lineage>
        <taxon>Eukaryota</taxon>
        <taxon>Metazoa</taxon>
        <taxon>Ecdysozoa</taxon>
        <taxon>Arthropoda</taxon>
        <taxon>Crustacea</taxon>
        <taxon>Oligostraca</taxon>
        <taxon>Ostracoda</taxon>
        <taxon>Podocopa</taxon>
        <taxon>Podocopida</taxon>
        <taxon>Darwinulocopina</taxon>
        <taxon>Darwinuloidea</taxon>
        <taxon>Darwinulidae</taxon>
        <taxon>Darwinula</taxon>
    </lineage>
</organism>
<keyword evidence="1" id="KW-0012">Acyltransferase</keyword>
<keyword evidence="6" id="KW-1185">Reference proteome</keyword>
<dbReference type="AlphaFoldDB" id="A0A7R8XFL0"/>
<evidence type="ECO:0000313" key="6">
    <source>
        <dbReference type="Proteomes" id="UP000677054"/>
    </source>
</evidence>
<dbReference type="SUPFAM" id="SSF55729">
    <property type="entry name" value="Acyl-CoA N-acyltransferases (Nat)"/>
    <property type="match status" value="1"/>
</dbReference>
<dbReference type="PROSITE" id="PS00976">
    <property type="entry name" value="NMT_2"/>
    <property type="match status" value="1"/>
</dbReference>
<comment type="catalytic activity">
    <reaction evidence="1">
        <text>N-terminal glycyl-[protein] + tetradecanoyl-CoA = N-tetradecanoylglycyl-[protein] + CoA + H(+)</text>
        <dbReference type="Rhea" id="RHEA:15521"/>
        <dbReference type="Rhea" id="RHEA-COMP:12666"/>
        <dbReference type="Rhea" id="RHEA-COMP:12667"/>
        <dbReference type="ChEBI" id="CHEBI:15378"/>
        <dbReference type="ChEBI" id="CHEBI:57287"/>
        <dbReference type="ChEBI" id="CHEBI:57385"/>
        <dbReference type="ChEBI" id="CHEBI:64723"/>
        <dbReference type="ChEBI" id="CHEBI:133050"/>
        <dbReference type="EC" id="2.3.1.97"/>
    </reaction>
</comment>
<protein>
    <recommendedName>
        <fullName evidence="1">Glycylpeptide N-tetradecanoyltransferase</fullName>
        <ecNumber evidence="1">2.3.1.97</ecNumber>
    </recommendedName>
</protein>
<evidence type="ECO:0000256" key="1">
    <source>
        <dbReference type="RuleBase" id="RU000586"/>
    </source>
</evidence>
<feature type="domain" description="Glycylpeptide N-tetradecanoyltransferase C-terminal" evidence="4">
    <location>
        <begin position="126"/>
        <end position="256"/>
    </location>
</feature>
<dbReference type="Gene3D" id="3.40.630.170">
    <property type="match status" value="2"/>
</dbReference>
<evidence type="ECO:0000256" key="2">
    <source>
        <dbReference type="RuleBase" id="RU004178"/>
    </source>
</evidence>
<dbReference type="PANTHER" id="PTHR11377:SF5">
    <property type="entry name" value="GLYCYLPEPTIDE N-TETRADECANOYLTRANSFERASE"/>
    <property type="match status" value="1"/>
</dbReference>
<dbReference type="EMBL" id="CAJPEV010001091">
    <property type="protein sequence ID" value="CAG0890664.1"/>
    <property type="molecule type" value="Genomic_DNA"/>
</dbReference>
<keyword evidence="1" id="KW-0808">Transferase</keyword>
<dbReference type="EC" id="2.3.1.97" evidence="1"/>
<dbReference type="InterPro" id="IPR022678">
    <property type="entry name" value="NMT_CS"/>
</dbReference>
<dbReference type="InterPro" id="IPR016181">
    <property type="entry name" value="Acyl_CoA_acyltransferase"/>
</dbReference>
<dbReference type="EMBL" id="LR900608">
    <property type="protein sequence ID" value="CAD7246295.1"/>
    <property type="molecule type" value="Genomic_DNA"/>
</dbReference>
<evidence type="ECO:0000256" key="3">
    <source>
        <dbReference type="SAM" id="MobiDB-lite"/>
    </source>
</evidence>
<gene>
    <name evidence="5" type="ORF">DSTB1V02_LOCUS6148</name>
</gene>
<reference evidence="5" key="1">
    <citation type="submission" date="2020-11" db="EMBL/GenBank/DDBJ databases">
        <authorList>
            <person name="Tran Van P."/>
        </authorList>
    </citation>
    <scope>NUCLEOTIDE SEQUENCE</scope>
</reference>
<name>A0A7R8XFL0_9CRUS</name>